<evidence type="ECO:0000313" key="1">
    <source>
        <dbReference type="EMBL" id="WXA93297.1"/>
    </source>
</evidence>
<proteinExistence type="predicted"/>
<gene>
    <name evidence="1" type="ORF">LZC95_43450</name>
</gene>
<name>A0ABZ2K3T4_9BACT</name>
<sequence length="208" mass="23087">MSYTMVETPDGLDGILDAGINVAIWRRSLSKPLRAWLQDIASVQPFSVQTVLDARAPQWEPLLAPLPEGARRVELQQDIRLLFERFVGLTHTSAVRASLAVVTTNNCGKFHVDYVGLRLLCTYAGQGTEWVPEHAVNRSAMDRPWDDLATINRAIVPDARRVRRTQPGQVLLLKGAKFPGNAAHGAVHRSAPIEHRGSRRIVLVFNEA</sequence>
<reference evidence="1 2" key="1">
    <citation type="submission" date="2021-12" db="EMBL/GenBank/DDBJ databases">
        <title>Discovery of the Pendulisporaceae a myxobacterial family with distinct sporulation behavior and unique specialized metabolism.</title>
        <authorList>
            <person name="Garcia R."/>
            <person name="Popoff A."/>
            <person name="Bader C.D."/>
            <person name="Loehr J."/>
            <person name="Walesch S."/>
            <person name="Walt C."/>
            <person name="Boldt J."/>
            <person name="Bunk B."/>
            <person name="Haeckl F.J.F.P.J."/>
            <person name="Gunesch A.P."/>
            <person name="Birkelbach J."/>
            <person name="Nuebel U."/>
            <person name="Pietschmann T."/>
            <person name="Bach T."/>
            <person name="Mueller R."/>
        </authorList>
    </citation>
    <scope>NUCLEOTIDE SEQUENCE [LARGE SCALE GENOMIC DNA]</scope>
    <source>
        <strain evidence="1 2">MSr12523</strain>
    </source>
</reference>
<dbReference type="Proteomes" id="UP001379533">
    <property type="component" value="Chromosome"/>
</dbReference>
<evidence type="ECO:0000313" key="2">
    <source>
        <dbReference type="Proteomes" id="UP001379533"/>
    </source>
</evidence>
<dbReference type="RefSeq" id="WP_394843897.1">
    <property type="nucleotide sequence ID" value="NZ_CP089982.1"/>
</dbReference>
<keyword evidence="2" id="KW-1185">Reference proteome</keyword>
<dbReference type="InterPro" id="IPR014955">
    <property type="entry name" value="DUF1826"/>
</dbReference>
<dbReference type="Pfam" id="PF08856">
    <property type="entry name" value="DUF1826"/>
    <property type="match status" value="1"/>
</dbReference>
<accession>A0ABZ2K3T4</accession>
<protein>
    <submittedName>
        <fullName evidence="1">DUF1826 domain-containing protein</fullName>
    </submittedName>
</protein>
<organism evidence="1 2">
    <name type="scientific">Pendulispora brunnea</name>
    <dbReference type="NCBI Taxonomy" id="2905690"/>
    <lineage>
        <taxon>Bacteria</taxon>
        <taxon>Pseudomonadati</taxon>
        <taxon>Myxococcota</taxon>
        <taxon>Myxococcia</taxon>
        <taxon>Myxococcales</taxon>
        <taxon>Sorangiineae</taxon>
        <taxon>Pendulisporaceae</taxon>
        <taxon>Pendulispora</taxon>
    </lineage>
</organism>
<dbReference type="EMBL" id="CP089982">
    <property type="protein sequence ID" value="WXA93297.1"/>
    <property type="molecule type" value="Genomic_DNA"/>
</dbReference>